<dbReference type="PANTHER" id="PTHR31964:SF113">
    <property type="entry name" value="USPA DOMAIN-CONTAINING PROTEIN"/>
    <property type="match status" value="1"/>
</dbReference>
<dbReference type="AlphaFoldDB" id="A0A5B8U9W1"/>
<keyword evidence="4" id="KW-1185">Reference proteome</keyword>
<name>A0A5B8U9W1_9ACTN</name>
<dbReference type="EMBL" id="CP042430">
    <property type="protein sequence ID" value="QEC49825.1"/>
    <property type="molecule type" value="Genomic_DNA"/>
</dbReference>
<proteinExistence type="inferred from homology"/>
<evidence type="ECO:0000256" key="1">
    <source>
        <dbReference type="ARBA" id="ARBA00008791"/>
    </source>
</evidence>
<sequence>MTEPVVVAVSEARTAHDAVTLGVTMARLLDAPLVLAAVAVTPPAPAATVVPGWSPAITDAADHVDRLHGELDRLAATLPADVRPGVRVLAAPTAVAGLWEACDLEHAGLLVLGESHLGPVLRTLRGDVALGAVRHGGCAVLVARPAGDGLAVGPPKTIGVAWDRSPEAAEALAVATDLAVRAGALLRILYVAPMIGAGDHELAVVTAAAAERVPAQEVLMAGDPGQRLIEAGDDLDLLVAGSRRTGPLSRVALGSVGAALTHHARCPVLVVPRGARVPAAA</sequence>
<dbReference type="Pfam" id="PF00582">
    <property type="entry name" value="Usp"/>
    <property type="match status" value="2"/>
</dbReference>
<dbReference type="PRINTS" id="PR01438">
    <property type="entry name" value="UNVRSLSTRESS"/>
</dbReference>
<dbReference type="InterPro" id="IPR006015">
    <property type="entry name" value="Universal_stress_UspA"/>
</dbReference>
<dbReference type="CDD" id="cd00293">
    <property type="entry name" value="USP-like"/>
    <property type="match status" value="1"/>
</dbReference>
<organism evidence="3 4">
    <name type="scientific">Baekduia soli</name>
    <dbReference type="NCBI Taxonomy" id="496014"/>
    <lineage>
        <taxon>Bacteria</taxon>
        <taxon>Bacillati</taxon>
        <taxon>Actinomycetota</taxon>
        <taxon>Thermoleophilia</taxon>
        <taxon>Solirubrobacterales</taxon>
        <taxon>Baekduiaceae</taxon>
        <taxon>Baekduia</taxon>
    </lineage>
</organism>
<dbReference type="RefSeq" id="WP_146922190.1">
    <property type="nucleotide sequence ID" value="NZ_CP042430.1"/>
</dbReference>
<evidence type="ECO:0000313" key="3">
    <source>
        <dbReference type="EMBL" id="QEC49825.1"/>
    </source>
</evidence>
<reference evidence="3 4" key="1">
    <citation type="journal article" date="2018" name="J. Microbiol.">
        <title>Baekduia soli gen. nov., sp. nov., a novel bacterium isolated from the soil of Baekdu Mountain and proposal of a novel family name, Baekduiaceae fam. nov.</title>
        <authorList>
            <person name="An D.S."/>
            <person name="Siddiqi M.Z."/>
            <person name="Kim K.H."/>
            <person name="Yu H.S."/>
            <person name="Im W.T."/>
        </authorList>
    </citation>
    <scope>NUCLEOTIDE SEQUENCE [LARGE SCALE GENOMIC DNA]</scope>
    <source>
        <strain evidence="3 4">BR7-21</strain>
    </source>
</reference>
<dbReference type="SUPFAM" id="SSF52402">
    <property type="entry name" value="Adenine nucleotide alpha hydrolases-like"/>
    <property type="match status" value="2"/>
</dbReference>
<dbReference type="Proteomes" id="UP000321805">
    <property type="component" value="Chromosome"/>
</dbReference>
<gene>
    <name evidence="3" type="ORF">FSW04_21155</name>
</gene>
<evidence type="ECO:0000259" key="2">
    <source>
        <dbReference type="Pfam" id="PF00582"/>
    </source>
</evidence>
<feature type="domain" description="UspA" evidence="2">
    <location>
        <begin position="1"/>
        <end position="144"/>
    </location>
</feature>
<dbReference type="InterPro" id="IPR006016">
    <property type="entry name" value="UspA"/>
</dbReference>
<comment type="similarity">
    <text evidence="1">Belongs to the universal stress protein A family.</text>
</comment>
<accession>A0A5B8U9W1</accession>
<dbReference type="PANTHER" id="PTHR31964">
    <property type="entry name" value="ADENINE NUCLEOTIDE ALPHA HYDROLASES-LIKE SUPERFAMILY PROTEIN"/>
    <property type="match status" value="1"/>
</dbReference>
<dbReference type="Gene3D" id="3.40.50.12370">
    <property type="match status" value="1"/>
</dbReference>
<dbReference type="KEGG" id="bsol:FSW04_21155"/>
<evidence type="ECO:0000313" key="4">
    <source>
        <dbReference type="Proteomes" id="UP000321805"/>
    </source>
</evidence>
<protein>
    <submittedName>
        <fullName evidence="3">Universal stress protein</fullName>
    </submittedName>
</protein>
<dbReference type="OrthoDB" id="3873975at2"/>
<feature type="domain" description="UspA" evidence="2">
    <location>
        <begin position="206"/>
        <end position="272"/>
    </location>
</feature>